<dbReference type="GeneID" id="106672784"/>
<dbReference type="GO" id="GO:0035869">
    <property type="term" value="C:ciliary transition zone"/>
    <property type="evidence" value="ECO:0007669"/>
    <property type="project" value="TreeGrafter"/>
</dbReference>
<dbReference type="PANTHER" id="PTHR21223">
    <property type="entry name" value="CBY1-INTERACTING BAR DOMAIN-CONTAINING PROTEIN HOMOLOG"/>
    <property type="match status" value="1"/>
</dbReference>
<reference evidence="2" key="1">
    <citation type="submission" date="2022-01" db="UniProtKB">
        <authorList>
            <consortium name="EnsemblMetazoa"/>
        </authorList>
    </citation>
    <scope>IDENTIFICATION</scope>
</reference>
<feature type="region of interest" description="Disordered" evidence="1">
    <location>
        <begin position="297"/>
        <end position="340"/>
    </location>
</feature>
<dbReference type="OrthoDB" id="60621at2759"/>
<dbReference type="RefSeq" id="XP_014259961.1">
    <property type="nucleotide sequence ID" value="XM_014404475.1"/>
</dbReference>
<feature type="compositionally biased region" description="Low complexity" evidence="1">
    <location>
        <begin position="306"/>
        <end position="316"/>
    </location>
</feature>
<evidence type="ECO:0000256" key="1">
    <source>
        <dbReference type="SAM" id="MobiDB-lite"/>
    </source>
</evidence>
<dbReference type="GO" id="GO:0036064">
    <property type="term" value="C:ciliary basal body"/>
    <property type="evidence" value="ECO:0007669"/>
    <property type="project" value="TreeGrafter"/>
</dbReference>
<sequence>MQMFRATKIETMSCEQQARFVQERLISIEEHLCELCQAMGIYARKTSKMRDANDLLASTLYETASKETLNRSTKKGMLELAENLATVGDSRDEATKELEKKVLLPLSQYKVYCRNAKLETRHIYGAKQKELFKRRQLGKVREKDPYNVRQIMKAENDVNKASIEVSHTQKALEEHVEIFEKKKLKDIKQLLLQFAESELAFHAEAVGIFTKAYKDLLKIDIDSDFEDFRQILTQQPTNYKVETLKRNSSIEKIGASRLGENLASFLKFSPKQIPKMATDLKKEIASSNSARTSAILGSNNELSYDSSSESVPTSNSNRENSPEEITIENYPVGNVITTDR</sequence>
<proteinExistence type="predicted"/>
<dbReference type="CTD" id="34654"/>
<accession>A0A8I6S783</accession>
<evidence type="ECO:0000313" key="3">
    <source>
        <dbReference type="Proteomes" id="UP000494040"/>
    </source>
</evidence>
<name>A0A8I6S783_CIMLE</name>
<dbReference type="GO" id="GO:0060271">
    <property type="term" value="P:cilium assembly"/>
    <property type="evidence" value="ECO:0007669"/>
    <property type="project" value="TreeGrafter"/>
</dbReference>
<dbReference type="OMA" id="EYEKWNP"/>
<dbReference type="KEGG" id="clec:106672784"/>
<dbReference type="PANTHER" id="PTHR21223:SF2">
    <property type="entry name" value="CBY1-INTERACTING BAR DOMAIN-CONTAINING PROTEIN HOMOLOG"/>
    <property type="match status" value="1"/>
</dbReference>
<dbReference type="Proteomes" id="UP000494040">
    <property type="component" value="Unassembled WGS sequence"/>
</dbReference>
<dbReference type="InterPro" id="IPR027267">
    <property type="entry name" value="AH/BAR_dom_sf"/>
</dbReference>
<dbReference type="Pfam" id="PF06730">
    <property type="entry name" value="FAM92"/>
    <property type="match status" value="1"/>
</dbReference>
<organism evidence="2 3">
    <name type="scientific">Cimex lectularius</name>
    <name type="common">Bed bug</name>
    <name type="synonym">Acanthia lectularia</name>
    <dbReference type="NCBI Taxonomy" id="79782"/>
    <lineage>
        <taxon>Eukaryota</taxon>
        <taxon>Metazoa</taxon>
        <taxon>Ecdysozoa</taxon>
        <taxon>Arthropoda</taxon>
        <taxon>Hexapoda</taxon>
        <taxon>Insecta</taxon>
        <taxon>Pterygota</taxon>
        <taxon>Neoptera</taxon>
        <taxon>Paraneoptera</taxon>
        <taxon>Hemiptera</taxon>
        <taxon>Heteroptera</taxon>
        <taxon>Panheteroptera</taxon>
        <taxon>Cimicomorpha</taxon>
        <taxon>Cimicidae</taxon>
        <taxon>Cimex</taxon>
    </lineage>
</organism>
<protein>
    <submittedName>
        <fullName evidence="2">Uncharacterized protein</fullName>
    </submittedName>
</protein>
<dbReference type="SUPFAM" id="SSF103657">
    <property type="entry name" value="BAR/IMD domain-like"/>
    <property type="match status" value="1"/>
</dbReference>
<evidence type="ECO:0000313" key="2">
    <source>
        <dbReference type="EnsemblMetazoa" id="XP_014259961.1"/>
    </source>
</evidence>
<dbReference type="AlphaFoldDB" id="A0A8I6S783"/>
<keyword evidence="3" id="KW-1185">Reference proteome</keyword>
<dbReference type="InterPro" id="IPR009602">
    <property type="entry name" value="CBAR/FAM92"/>
</dbReference>
<dbReference type="Gene3D" id="1.20.1270.60">
    <property type="entry name" value="Arfaptin homology (AH) domain/BAR domain"/>
    <property type="match status" value="1"/>
</dbReference>
<dbReference type="EnsemblMetazoa" id="XM_014404475.1">
    <property type="protein sequence ID" value="XP_014259961.1"/>
    <property type="gene ID" value="LOC106672784"/>
</dbReference>